<keyword evidence="3" id="KW-0808">Transferase</keyword>
<gene>
    <name evidence="8" type="ORF">KPH14_003261</name>
</gene>
<dbReference type="GO" id="GO:0031123">
    <property type="term" value="P:RNA 3'-end processing"/>
    <property type="evidence" value="ECO:0007669"/>
    <property type="project" value="TreeGrafter"/>
</dbReference>
<dbReference type="Gene3D" id="1.10.1410.10">
    <property type="match status" value="1"/>
</dbReference>
<evidence type="ECO:0000313" key="9">
    <source>
        <dbReference type="Proteomes" id="UP001258017"/>
    </source>
</evidence>
<sequence length="544" mass="62971">MAFYRGNINAPPLINYVYYKFNSNAFKLHLSRRQLSTKHNQLSFKRMKNASPSQEKNTTISNLSSYIERRKLEAQRSIIVQVATWKSCKDLLSYCCQFGDITSVFYYSLPKEHQFILLEYKQLAATKTALDAATYTGRDNIIPSRTNVMWFRKVAEKTSPILKQYSLPSISCTNYGVLGEAVIRNMLENAPSISSQMTILYNEYKIDELEIRLKFQVITNIEQYFSGIFPSIIVHPFGSFINGFGKKFSDLDIVLFADGLKKEKLSSKLVFHTKPTNINEKQQTYEFMGVLADTMRYMIPGISHVRRIFNARVPIIKFNNIFTYTECDLSMSNVIATYMTELLYLYGEIDDRVRPLVFTIRKWAHDNKLTNLNPGKTITNFSLTLLVIFYLQRQQILPVINNMKGFAEVRESVDNMDKIYSHSIYSMRQKQDNCEQLSSLLLHFFEFYSTFDFNEKEICLREGCTFPKTDNSALFIHNPFQKGLNVSKNVSTIEVGRLQFSMIRAISSLESTNSTKSKNWGILSIFDCQNSQNKVFQKVTLMIH</sequence>
<evidence type="ECO:0008006" key="10">
    <source>
        <dbReference type="Google" id="ProtNLM"/>
    </source>
</evidence>
<dbReference type="PANTHER" id="PTHR12271:SF133">
    <property type="entry name" value="POLY(A) RNA POLYMERASE, MITOCHONDRIAL"/>
    <property type="match status" value="1"/>
</dbReference>
<evidence type="ECO:0000313" key="8">
    <source>
        <dbReference type="EMBL" id="KAK2579399.1"/>
    </source>
</evidence>
<accession>A0AAD9RGS8</accession>
<dbReference type="GO" id="GO:1990817">
    <property type="term" value="F:poly(A) RNA polymerase activity"/>
    <property type="evidence" value="ECO:0007669"/>
    <property type="project" value="TreeGrafter"/>
</dbReference>
<dbReference type="AlphaFoldDB" id="A0AAD9RGS8"/>
<dbReference type="Proteomes" id="UP001258017">
    <property type="component" value="Unassembled WGS sequence"/>
</dbReference>
<name>A0AAD9RGS8_9HYME</name>
<comment type="cofactor">
    <cofactor evidence="1">
        <name>Mn(2+)</name>
        <dbReference type="ChEBI" id="CHEBI:29035"/>
    </cofactor>
</comment>
<dbReference type="GO" id="GO:0046872">
    <property type="term" value="F:metal ion binding"/>
    <property type="evidence" value="ECO:0007669"/>
    <property type="project" value="UniProtKB-KW"/>
</dbReference>
<dbReference type="InterPro" id="IPR043519">
    <property type="entry name" value="NT_sf"/>
</dbReference>
<comment type="cofactor">
    <cofactor evidence="2">
        <name>Mg(2+)</name>
        <dbReference type="ChEBI" id="CHEBI:18420"/>
    </cofactor>
</comment>
<dbReference type="EMBL" id="JAIFRP010000090">
    <property type="protein sequence ID" value="KAK2579399.1"/>
    <property type="molecule type" value="Genomic_DNA"/>
</dbReference>
<evidence type="ECO:0000256" key="2">
    <source>
        <dbReference type="ARBA" id="ARBA00001946"/>
    </source>
</evidence>
<evidence type="ECO:0000256" key="5">
    <source>
        <dbReference type="ARBA" id="ARBA00022842"/>
    </source>
</evidence>
<feature type="domain" description="Poly(A) RNA polymerase mitochondrial-like central palm" evidence="7">
    <location>
        <begin position="193"/>
        <end position="347"/>
    </location>
</feature>
<dbReference type="Pfam" id="PF03828">
    <property type="entry name" value="PAP_assoc"/>
    <property type="match status" value="1"/>
</dbReference>
<comment type="caution">
    <text evidence="8">The sequence shown here is derived from an EMBL/GenBank/DDBJ whole genome shotgun (WGS) entry which is preliminary data.</text>
</comment>
<keyword evidence="4" id="KW-0479">Metal-binding</keyword>
<reference evidence="8" key="2">
    <citation type="journal article" date="2023" name="Commun. Biol.">
        <title>Intrasexual cuticular hydrocarbon dimorphism in a wasp sheds light on hydrocarbon biosynthesis genes in Hymenoptera.</title>
        <authorList>
            <person name="Moris V.C."/>
            <person name="Podsiadlowski L."/>
            <person name="Martin S."/>
            <person name="Oeyen J.P."/>
            <person name="Donath A."/>
            <person name="Petersen M."/>
            <person name="Wilbrandt J."/>
            <person name="Misof B."/>
            <person name="Liedtke D."/>
            <person name="Thamm M."/>
            <person name="Scheiner R."/>
            <person name="Schmitt T."/>
            <person name="Niehuis O."/>
        </authorList>
    </citation>
    <scope>NUCLEOTIDE SEQUENCE</scope>
    <source>
        <strain evidence="8">GBR_01_08_01A</strain>
    </source>
</reference>
<dbReference type="CDD" id="cd05402">
    <property type="entry name" value="NT_PAP_TUTase"/>
    <property type="match status" value="1"/>
</dbReference>
<feature type="domain" description="PAP-associated" evidence="6">
    <location>
        <begin position="437"/>
        <end position="475"/>
    </location>
</feature>
<evidence type="ECO:0000256" key="4">
    <source>
        <dbReference type="ARBA" id="ARBA00022723"/>
    </source>
</evidence>
<evidence type="ECO:0000259" key="7">
    <source>
        <dbReference type="Pfam" id="PF22600"/>
    </source>
</evidence>
<organism evidence="8 9">
    <name type="scientific">Odynerus spinipes</name>
    <dbReference type="NCBI Taxonomy" id="1348599"/>
    <lineage>
        <taxon>Eukaryota</taxon>
        <taxon>Metazoa</taxon>
        <taxon>Ecdysozoa</taxon>
        <taxon>Arthropoda</taxon>
        <taxon>Hexapoda</taxon>
        <taxon>Insecta</taxon>
        <taxon>Pterygota</taxon>
        <taxon>Neoptera</taxon>
        <taxon>Endopterygota</taxon>
        <taxon>Hymenoptera</taxon>
        <taxon>Apocrita</taxon>
        <taxon>Aculeata</taxon>
        <taxon>Vespoidea</taxon>
        <taxon>Vespidae</taxon>
        <taxon>Eumeninae</taxon>
        <taxon>Odynerus</taxon>
    </lineage>
</organism>
<dbReference type="SUPFAM" id="SSF81301">
    <property type="entry name" value="Nucleotidyltransferase"/>
    <property type="match status" value="1"/>
</dbReference>
<dbReference type="SUPFAM" id="SSF81631">
    <property type="entry name" value="PAP/OAS1 substrate-binding domain"/>
    <property type="match status" value="1"/>
</dbReference>
<proteinExistence type="predicted"/>
<evidence type="ECO:0000256" key="1">
    <source>
        <dbReference type="ARBA" id="ARBA00001936"/>
    </source>
</evidence>
<reference evidence="8" key="1">
    <citation type="submission" date="2021-08" db="EMBL/GenBank/DDBJ databases">
        <authorList>
            <person name="Misof B."/>
            <person name="Oliver O."/>
            <person name="Podsiadlowski L."/>
            <person name="Donath A."/>
            <person name="Peters R."/>
            <person name="Mayer C."/>
            <person name="Rust J."/>
            <person name="Gunkel S."/>
            <person name="Lesny P."/>
            <person name="Martin S."/>
            <person name="Oeyen J.P."/>
            <person name="Petersen M."/>
            <person name="Panagiotis P."/>
            <person name="Wilbrandt J."/>
            <person name="Tanja T."/>
        </authorList>
    </citation>
    <scope>NUCLEOTIDE SEQUENCE</scope>
    <source>
        <strain evidence="8">GBR_01_08_01A</strain>
        <tissue evidence="8">Thorax + abdomen</tissue>
    </source>
</reference>
<dbReference type="Gene3D" id="3.30.460.10">
    <property type="entry name" value="Beta Polymerase, domain 2"/>
    <property type="match status" value="1"/>
</dbReference>
<evidence type="ECO:0000256" key="3">
    <source>
        <dbReference type="ARBA" id="ARBA00022679"/>
    </source>
</evidence>
<dbReference type="Pfam" id="PF22600">
    <property type="entry name" value="MTPAP-like_central"/>
    <property type="match status" value="1"/>
</dbReference>
<evidence type="ECO:0000259" key="6">
    <source>
        <dbReference type="Pfam" id="PF03828"/>
    </source>
</evidence>
<dbReference type="InterPro" id="IPR002058">
    <property type="entry name" value="PAP_assoc"/>
</dbReference>
<dbReference type="PANTHER" id="PTHR12271">
    <property type="entry name" value="POLY A POLYMERASE CID PAP -RELATED"/>
    <property type="match status" value="1"/>
</dbReference>
<dbReference type="InterPro" id="IPR054708">
    <property type="entry name" value="MTPAP-like_central"/>
</dbReference>
<keyword evidence="9" id="KW-1185">Reference proteome</keyword>
<protein>
    <recommendedName>
        <fullName evidence="10">Poly(A) RNA polymerase, mitochondrial</fullName>
    </recommendedName>
</protein>
<keyword evidence="5" id="KW-0460">Magnesium</keyword>